<evidence type="ECO:0000256" key="6">
    <source>
        <dbReference type="ARBA" id="ARBA00022729"/>
    </source>
</evidence>
<reference evidence="11 12" key="1">
    <citation type="journal article" date="2014" name="ISME J.">
        <title>Ecophysiology of Thioploca ingrica as revealed by the complete genome sequence supplemented with proteomic evidence.</title>
        <authorList>
            <person name="Kojima H."/>
            <person name="Ogura Y."/>
            <person name="Yamamoto N."/>
            <person name="Togashi T."/>
            <person name="Mori H."/>
            <person name="Watanabe T."/>
            <person name="Nemoto F."/>
            <person name="Kurokawa K."/>
            <person name="Hayashi T."/>
            <person name="Fukui M."/>
        </authorList>
    </citation>
    <scope>NUCLEOTIDE SEQUENCE [LARGE SCALE GENOMIC DNA]</scope>
</reference>
<evidence type="ECO:0000256" key="8">
    <source>
        <dbReference type="ARBA" id="ARBA00022927"/>
    </source>
</evidence>
<dbReference type="GO" id="GO:0042953">
    <property type="term" value="P:lipoprotein transport"/>
    <property type="evidence" value="ECO:0007669"/>
    <property type="project" value="InterPro"/>
</dbReference>
<dbReference type="AlphaFoldDB" id="A0A090BVR9"/>
<dbReference type="PANTHER" id="PTHR35869">
    <property type="entry name" value="OUTER-MEMBRANE LIPOPROTEIN CARRIER PROTEIN"/>
    <property type="match status" value="1"/>
</dbReference>
<keyword evidence="9 10" id="KW-0143">Chaperone</keyword>
<proteinExistence type="inferred from homology"/>
<evidence type="ECO:0000256" key="10">
    <source>
        <dbReference type="HAMAP-Rule" id="MF_00240"/>
    </source>
</evidence>
<keyword evidence="8 10" id="KW-0653">Protein transport</keyword>
<evidence type="ECO:0000256" key="2">
    <source>
        <dbReference type="ARBA" id="ARBA00007615"/>
    </source>
</evidence>
<evidence type="ECO:0000256" key="9">
    <source>
        <dbReference type="ARBA" id="ARBA00023186"/>
    </source>
</evidence>
<dbReference type="GO" id="GO:0042597">
    <property type="term" value="C:periplasmic space"/>
    <property type="evidence" value="ECO:0007669"/>
    <property type="project" value="UniProtKB-SubCell"/>
</dbReference>
<dbReference type="KEGG" id="tig:THII_3039"/>
<accession>A0A090BVR9</accession>
<organism evidence="11 12">
    <name type="scientific">Thioploca ingrica</name>
    <dbReference type="NCBI Taxonomy" id="40754"/>
    <lineage>
        <taxon>Bacteria</taxon>
        <taxon>Pseudomonadati</taxon>
        <taxon>Pseudomonadota</taxon>
        <taxon>Gammaproteobacteria</taxon>
        <taxon>Thiotrichales</taxon>
        <taxon>Thiotrichaceae</taxon>
        <taxon>Thioploca</taxon>
    </lineage>
</organism>
<dbReference type="Pfam" id="PF03548">
    <property type="entry name" value="LolA"/>
    <property type="match status" value="1"/>
</dbReference>
<sequence precursor="true">MKQVTVIFFLLFSSSGFAQPILDNFLKNLSSLHAQFEQQLFNETGKLIETSQGQMYIKRPNQFRWDYQKPYHQLIVADGENVWIYDPDLEQVTMKKLTKALGKTPALLLSSNRPIEEDFFVNPLPAKADITRLELLPKDAQAQFDSIRLNLRGETLLGFELVDNLGQTTLITFKQTERNQKLEESLFIFTPPAGVDVVTED</sequence>
<evidence type="ECO:0000313" key="12">
    <source>
        <dbReference type="Proteomes" id="UP000031623"/>
    </source>
</evidence>
<comment type="subcellular location">
    <subcellularLocation>
        <location evidence="1 10">Periplasm</location>
    </subcellularLocation>
</comment>
<gene>
    <name evidence="10" type="primary">lolA</name>
    <name evidence="11" type="ORF">THII_3039</name>
</gene>
<keyword evidence="6 10" id="KW-0732">Signal</keyword>
<evidence type="ECO:0000256" key="4">
    <source>
        <dbReference type="ARBA" id="ARBA00014035"/>
    </source>
</evidence>
<dbReference type="SUPFAM" id="SSF89392">
    <property type="entry name" value="Prokaryotic lipoproteins and lipoprotein localization factors"/>
    <property type="match status" value="1"/>
</dbReference>
<keyword evidence="12" id="KW-1185">Reference proteome</keyword>
<dbReference type="Proteomes" id="UP000031623">
    <property type="component" value="Chromosome"/>
</dbReference>
<comment type="function">
    <text evidence="10">Participates in the translocation of lipoproteins from the inner membrane to the outer membrane. Only forms a complex with a lipoprotein if the residue after the N-terminal Cys is not an aspartate (The Asp acts as a targeting signal to indicate that the lipoprotein should stay in the inner membrane).</text>
</comment>
<dbReference type="CDD" id="cd16325">
    <property type="entry name" value="LolA"/>
    <property type="match status" value="1"/>
</dbReference>
<dbReference type="EMBL" id="AP014633">
    <property type="protein sequence ID" value="BAP57336.1"/>
    <property type="molecule type" value="Genomic_DNA"/>
</dbReference>
<evidence type="ECO:0000256" key="3">
    <source>
        <dbReference type="ARBA" id="ARBA00011245"/>
    </source>
</evidence>
<keyword evidence="7 10" id="KW-0574">Periplasm</keyword>
<dbReference type="HOGENOM" id="CLU_087560_0_0_6"/>
<dbReference type="GO" id="GO:0044874">
    <property type="term" value="P:lipoprotein localization to outer membrane"/>
    <property type="evidence" value="ECO:0007669"/>
    <property type="project" value="UniProtKB-UniRule"/>
</dbReference>
<evidence type="ECO:0000313" key="11">
    <source>
        <dbReference type="EMBL" id="BAP57336.1"/>
    </source>
</evidence>
<feature type="chain" id="PRO_5008982808" description="Outer-membrane lipoprotein carrier protein" evidence="10">
    <location>
        <begin position="19"/>
        <end position="201"/>
    </location>
</feature>
<dbReference type="PANTHER" id="PTHR35869:SF1">
    <property type="entry name" value="OUTER-MEMBRANE LIPOPROTEIN CARRIER PROTEIN"/>
    <property type="match status" value="1"/>
</dbReference>
<keyword evidence="11" id="KW-0449">Lipoprotein</keyword>
<dbReference type="STRING" id="40754.THII_3039"/>
<comment type="subunit">
    <text evidence="3 10">Monomer.</text>
</comment>
<feature type="signal peptide" evidence="10">
    <location>
        <begin position="1"/>
        <end position="18"/>
    </location>
</feature>
<dbReference type="InterPro" id="IPR004564">
    <property type="entry name" value="OM_lipoprot_carrier_LolA-like"/>
</dbReference>
<dbReference type="OrthoDB" id="9787361at2"/>
<dbReference type="InterPro" id="IPR029046">
    <property type="entry name" value="LolA/LolB/LppX"/>
</dbReference>
<evidence type="ECO:0000256" key="7">
    <source>
        <dbReference type="ARBA" id="ARBA00022764"/>
    </source>
</evidence>
<dbReference type="InterPro" id="IPR018323">
    <property type="entry name" value="OM_lipoprot_carrier_LolA_Pbac"/>
</dbReference>
<keyword evidence="5 10" id="KW-0813">Transport</keyword>
<evidence type="ECO:0000256" key="1">
    <source>
        <dbReference type="ARBA" id="ARBA00004418"/>
    </source>
</evidence>
<protein>
    <recommendedName>
        <fullName evidence="4 10">Outer-membrane lipoprotein carrier protein</fullName>
    </recommendedName>
</protein>
<dbReference type="NCBIfam" id="TIGR00547">
    <property type="entry name" value="lolA"/>
    <property type="match status" value="1"/>
</dbReference>
<dbReference type="HAMAP" id="MF_00240">
    <property type="entry name" value="LolA"/>
    <property type="match status" value="1"/>
</dbReference>
<name>A0A090BVR9_9GAMM</name>
<dbReference type="Gene3D" id="2.50.20.10">
    <property type="entry name" value="Lipoprotein localisation LolA/LolB/LppX"/>
    <property type="match status" value="1"/>
</dbReference>
<comment type="similarity">
    <text evidence="2 10">Belongs to the LolA family.</text>
</comment>
<evidence type="ECO:0000256" key="5">
    <source>
        <dbReference type="ARBA" id="ARBA00022448"/>
    </source>
</evidence>